<proteinExistence type="predicted"/>
<evidence type="ECO:0000313" key="2">
    <source>
        <dbReference type="Proteomes" id="UP001497700"/>
    </source>
</evidence>
<dbReference type="EMBL" id="MU393538">
    <property type="protein sequence ID" value="KAI4861933.1"/>
    <property type="molecule type" value="Genomic_DNA"/>
</dbReference>
<reference evidence="1 2" key="1">
    <citation type="journal article" date="2022" name="New Phytol.">
        <title>Ecological generalism drives hyperdiversity of secondary metabolite gene clusters in xylarialean endophytes.</title>
        <authorList>
            <person name="Franco M.E.E."/>
            <person name="Wisecaver J.H."/>
            <person name="Arnold A.E."/>
            <person name="Ju Y.M."/>
            <person name="Slot J.C."/>
            <person name="Ahrendt S."/>
            <person name="Moore L.P."/>
            <person name="Eastman K.E."/>
            <person name="Scott K."/>
            <person name="Konkel Z."/>
            <person name="Mondo S.J."/>
            <person name="Kuo A."/>
            <person name="Hayes R.D."/>
            <person name="Haridas S."/>
            <person name="Andreopoulos B."/>
            <person name="Riley R."/>
            <person name="LaButti K."/>
            <person name="Pangilinan J."/>
            <person name="Lipzen A."/>
            <person name="Amirebrahimi M."/>
            <person name="Yan J."/>
            <person name="Adam C."/>
            <person name="Keymanesh K."/>
            <person name="Ng V."/>
            <person name="Louie K."/>
            <person name="Northen T."/>
            <person name="Drula E."/>
            <person name="Henrissat B."/>
            <person name="Hsieh H.M."/>
            <person name="Youens-Clark K."/>
            <person name="Lutzoni F."/>
            <person name="Miadlikowska J."/>
            <person name="Eastwood D.C."/>
            <person name="Hamelin R.C."/>
            <person name="Grigoriev I.V."/>
            <person name="U'Ren J.M."/>
        </authorList>
    </citation>
    <scope>NUCLEOTIDE SEQUENCE [LARGE SCALE GENOMIC DNA]</scope>
    <source>
        <strain evidence="1 2">CBS 119005</strain>
    </source>
</reference>
<accession>A0ACB9YRY4</accession>
<gene>
    <name evidence="1" type="ORF">F4820DRAFT_41120</name>
</gene>
<sequence>MPTASRAQPCHDIMTMLTPTLFLIAALSGSYLFSIKATRRSKTRTRDIGQSREPVWDSEDDDVDTIAQSRQLIYDSGDGDDEAFLLVLPHFRTQFGVRSGAAVRGYPSRGGIYVLHCNPVELDFLQLDRFHIAMRSMDQKEEDVHCFNMRKLGATWWESEEAYARRAMEWYDRTKEPATYVGWPSSGGVWVLRTTQGDASERGVGRINNAFNMEERWRVIRDMGGIFYENPRDGLDLDV</sequence>
<protein>
    <submittedName>
        <fullName evidence="1">Uncharacterized protein</fullName>
    </submittedName>
</protein>
<organism evidence="1 2">
    <name type="scientific">Hypoxylon rubiginosum</name>
    <dbReference type="NCBI Taxonomy" id="110542"/>
    <lineage>
        <taxon>Eukaryota</taxon>
        <taxon>Fungi</taxon>
        <taxon>Dikarya</taxon>
        <taxon>Ascomycota</taxon>
        <taxon>Pezizomycotina</taxon>
        <taxon>Sordariomycetes</taxon>
        <taxon>Xylariomycetidae</taxon>
        <taxon>Xylariales</taxon>
        <taxon>Hypoxylaceae</taxon>
        <taxon>Hypoxylon</taxon>
    </lineage>
</organism>
<evidence type="ECO:0000313" key="1">
    <source>
        <dbReference type="EMBL" id="KAI4861933.1"/>
    </source>
</evidence>
<dbReference type="Proteomes" id="UP001497700">
    <property type="component" value="Unassembled WGS sequence"/>
</dbReference>
<keyword evidence="2" id="KW-1185">Reference proteome</keyword>
<comment type="caution">
    <text evidence="1">The sequence shown here is derived from an EMBL/GenBank/DDBJ whole genome shotgun (WGS) entry which is preliminary data.</text>
</comment>
<name>A0ACB9YRY4_9PEZI</name>